<name>A0ABV6M2T6_9ACTN</name>
<comment type="caution">
    <text evidence="2">The sequence shown here is derived from an EMBL/GenBank/DDBJ whole genome shotgun (WGS) entry which is preliminary data.</text>
</comment>
<keyword evidence="1" id="KW-0472">Membrane</keyword>
<evidence type="ECO:0000313" key="3">
    <source>
        <dbReference type="Proteomes" id="UP001589867"/>
    </source>
</evidence>
<keyword evidence="3" id="KW-1185">Reference proteome</keyword>
<dbReference type="EMBL" id="JBHLUH010000021">
    <property type="protein sequence ID" value="MFC0528783.1"/>
    <property type="molecule type" value="Genomic_DNA"/>
</dbReference>
<dbReference type="Proteomes" id="UP001589867">
    <property type="component" value="Unassembled WGS sequence"/>
</dbReference>
<keyword evidence="1" id="KW-1133">Transmembrane helix</keyword>
<sequence>MFDAGAPHTWVPVERRWFGFDRTTIAPALVVLALAVVLALVIPTVDHAISAGERVRPGDVVVLQGDIEFIPATGWELTDGILRGEEPRSGAPSTAAVVRGPMSLSVRTGSFTGTPLALLDQIKQTTDELHGKRGLHVTGGVAAIQTRGGDQGVIARYRGSSAAGVLAAFVIGGTGVEVVATGPPGTPAAPTQDVASMITSVGADREGPR</sequence>
<feature type="transmembrane region" description="Helical" evidence="1">
    <location>
        <begin position="25"/>
        <end position="45"/>
    </location>
</feature>
<evidence type="ECO:0000256" key="1">
    <source>
        <dbReference type="SAM" id="Phobius"/>
    </source>
</evidence>
<accession>A0ABV6M2T6</accession>
<keyword evidence="1" id="KW-0812">Transmembrane</keyword>
<reference evidence="2 3" key="1">
    <citation type="submission" date="2024-09" db="EMBL/GenBank/DDBJ databases">
        <authorList>
            <person name="Sun Q."/>
            <person name="Mori K."/>
        </authorList>
    </citation>
    <scope>NUCLEOTIDE SEQUENCE [LARGE SCALE GENOMIC DNA]</scope>
    <source>
        <strain evidence="2 3">TBRC 3947</strain>
    </source>
</reference>
<proteinExistence type="predicted"/>
<dbReference type="RefSeq" id="WP_377250806.1">
    <property type="nucleotide sequence ID" value="NZ_JBHLUH010000021.1"/>
</dbReference>
<organism evidence="2 3">
    <name type="scientific">Phytohabitans kaempferiae</name>
    <dbReference type="NCBI Taxonomy" id="1620943"/>
    <lineage>
        <taxon>Bacteria</taxon>
        <taxon>Bacillati</taxon>
        <taxon>Actinomycetota</taxon>
        <taxon>Actinomycetes</taxon>
        <taxon>Micromonosporales</taxon>
        <taxon>Micromonosporaceae</taxon>
    </lineage>
</organism>
<evidence type="ECO:0008006" key="4">
    <source>
        <dbReference type="Google" id="ProtNLM"/>
    </source>
</evidence>
<protein>
    <recommendedName>
        <fullName evidence="4">SAF domain-containing protein</fullName>
    </recommendedName>
</protein>
<gene>
    <name evidence="2" type="ORF">ACFFIA_14040</name>
</gene>
<evidence type="ECO:0000313" key="2">
    <source>
        <dbReference type="EMBL" id="MFC0528783.1"/>
    </source>
</evidence>